<protein>
    <recommendedName>
        <fullName evidence="2">DUF4145 domain-containing protein</fullName>
    </recommendedName>
</protein>
<proteinExistence type="predicted"/>
<evidence type="ECO:0000256" key="1">
    <source>
        <dbReference type="SAM" id="MobiDB-lite"/>
    </source>
</evidence>
<gene>
    <name evidence="3" type="ORF">SAMN04515671_2931</name>
</gene>
<dbReference type="Proteomes" id="UP000198741">
    <property type="component" value="Chromosome I"/>
</dbReference>
<organism evidence="3 4">
    <name type="scientific">Nakamurella panacisegetis</name>
    <dbReference type="NCBI Taxonomy" id="1090615"/>
    <lineage>
        <taxon>Bacteria</taxon>
        <taxon>Bacillati</taxon>
        <taxon>Actinomycetota</taxon>
        <taxon>Actinomycetes</taxon>
        <taxon>Nakamurellales</taxon>
        <taxon>Nakamurellaceae</taxon>
        <taxon>Nakamurella</taxon>
    </lineage>
</organism>
<feature type="domain" description="DUF4145" evidence="2">
    <location>
        <begin position="85"/>
        <end position="169"/>
    </location>
</feature>
<evidence type="ECO:0000313" key="4">
    <source>
        <dbReference type="Proteomes" id="UP000198741"/>
    </source>
</evidence>
<reference evidence="3 4" key="1">
    <citation type="submission" date="2016-10" db="EMBL/GenBank/DDBJ databases">
        <authorList>
            <person name="de Groot N.N."/>
        </authorList>
    </citation>
    <scope>NUCLEOTIDE SEQUENCE [LARGE SCALE GENOMIC DNA]</scope>
    <source>
        <strain evidence="4">P4-7,KCTC 19426,CECT 7604</strain>
    </source>
</reference>
<dbReference type="EMBL" id="LT629710">
    <property type="protein sequence ID" value="SDP09844.1"/>
    <property type="molecule type" value="Genomic_DNA"/>
</dbReference>
<dbReference type="AlphaFoldDB" id="A0A1H0PXT2"/>
<feature type="region of interest" description="Disordered" evidence="1">
    <location>
        <begin position="196"/>
        <end position="219"/>
    </location>
</feature>
<keyword evidence="4" id="KW-1185">Reference proteome</keyword>
<dbReference type="Pfam" id="PF13643">
    <property type="entry name" value="DUF4145"/>
    <property type="match status" value="1"/>
</dbReference>
<accession>A0A1H0PXT2</accession>
<sequence length="219" mass="23956">MPHPAVSAFTCPHCRTRSQQILLGPVRGSLGRTYNDNDIPNWLATKCFTCHNVALFHGPTLRFPAARVGPTPTQDMPANIKAIYEEAQEVAAVSPRSAAALLRVALETMVNELVSGSEKLFQKIGKLRALGVDQEIIDYMDLIRGFGNDGAHAGEVNLEDDPKTVADLFEILQIIVADAITRKKKKQALLGRFSQGWHQGREERDAAAQAKADQLGSKD</sequence>
<evidence type="ECO:0000259" key="2">
    <source>
        <dbReference type="Pfam" id="PF13643"/>
    </source>
</evidence>
<dbReference type="STRING" id="1090615.SAMN04515671_2931"/>
<dbReference type="InterPro" id="IPR025285">
    <property type="entry name" value="DUF4145"/>
</dbReference>
<evidence type="ECO:0000313" key="3">
    <source>
        <dbReference type="EMBL" id="SDP09844.1"/>
    </source>
</evidence>
<name>A0A1H0PXT2_9ACTN</name>